<name>A0A1A8VQH1_PLAOA</name>
<reference evidence="1" key="1">
    <citation type="submission" date="2016-05" db="EMBL/GenBank/DDBJ databases">
        <authorList>
            <person name="Lavstsen T."/>
            <person name="Jespersen J.S."/>
        </authorList>
    </citation>
    <scope>NUCLEOTIDE SEQUENCE [LARGE SCALE GENOMIC DNA]</scope>
</reference>
<protein>
    <submittedName>
        <fullName evidence="1">Uncharacterized protein</fullName>
    </submittedName>
</protein>
<evidence type="ECO:0000313" key="1">
    <source>
        <dbReference type="EMBL" id="SBS81922.1"/>
    </source>
</evidence>
<sequence length="92" mass="10554">MSIVEATLFRIPNGNICNAFLQPTGALFVQTNATRVYICTHEFMEAKIKPRDSNKRGKIAVHIRGYLRLCEVVEKCRLKVSFPSFFFYSALH</sequence>
<organism evidence="1 4">
    <name type="scientific">Plasmodium ovale curtisi</name>
    <dbReference type="NCBI Taxonomy" id="864141"/>
    <lineage>
        <taxon>Eukaryota</taxon>
        <taxon>Sar</taxon>
        <taxon>Alveolata</taxon>
        <taxon>Apicomplexa</taxon>
        <taxon>Aconoidasida</taxon>
        <taxon>Haemosporida</taxon>
        <taxon>Plasmodiidae</taxon>
        <taxon>Plasmodium</taxon>
        <taxon>Plasmodium (Plasmodium)</taxon>
    </lineage>
</organism>
<evidence type="ECO:0000313" key="4">
    <source>
        <dbReference type="Proteomes" id="UP000078560"/>
    </source>
</evidence>
<dbReference type="EMBL" id="FLQU01000195">
    <property type="protein sequence ID" value="SBS81922.1"/>
    <property type="molecule type" value="Genomic_DNA"/>
</dbReference>
<accession>A0A1A8VQH1</accession>
<proteinExistence type="predicted"/>
<dbReference type="EMBL" id="FLQV01000223">
    <property type="protein sequence ID" value="SBS85047.1"/>
    <property type="molecule type" value="Genomic_DNA"/>
</dbReference>
<reference evidence="3 4" key="2">
    <citation type="submission" date="2016-05" db="EMBL/GenBank/DDBJ databases">
        <authorList>
            <person name="Naeem Raeece"/>
        </authorList>
    </citation>
    <scope>NUCLEOTIDE SEQUENCE [LARGE SCALE GENOMIC DNA]</scope>
</reference>
<evidence type="ECO:0000313" key="3">
    <source>
        <dbReference type="Proteomes" id="UP000078546"/>
    </source>
</evidence>
<dbReference type="AlphaFoldDB" id="A0A1A8VQH1"/>
<dbReference type="Proteomes" id="UP000078546">
    <property type="component" value="Unassembled WGS sequence"/>
</dbReference>
<gene>
    <name evidence="2" type="ORF">POVCU1_011850</name>
    <name evidence="1" type="ORF">POVCU2_0012770</name>
</gene>
<dbReference type="Proteomes" id="UP000078560">
    <property type="component" value="Unassembled WGS sequence"/>
</dbReference>
<evidence type="ECO:0000313" key="2">
    <source>
        <dbReference type="EMBL" id="SBS85047.1"/>
    </source>
</evidence>